<dbReference type="Proteomes" id="UP000434276">
    <property type="component" value="Unassembled WGS sequence"/>
</dbReference>
<proteinExistence type="predicted"/>
<dbReference type="KEGG" id="ath:AT2G31930"/>
<evidence type="ECO:0000313" key="3">
    <source>
        <dbReference type="EMBL" id="CAA0373992.1"/>
    </source>
</evidence>
<dbReference type="Proteomes" id="UP000426265">
    <property type="component" value="Unassembled WGS sequence"/>
</dbReference>
<dbReference type="EMBL" id="CACSHJ010000088">
    <property type="protein sequence ID" value="CAA0373992.1"/>
    <property type="molecule type" value="Genomic_DNA"/>
</dbReference>
<evidence type="ECO:0000313" key="6">
    <source>
        <dbReference type="EMBL" id="VYS54156.1"/>
    </source>
</evidence>
<gene>
    <name evidence="2" type="ordered locus">At2g31930</name>
    <name evidence="5" type="ordered locus">AXX17_At2g28190</name>
    <name evidence="6" type="ORF">AN1_LOCUS9614</name>
    <name evidence="4" type="ORF">AT9943_LOCUS8238</name>
    <name evidence="3" type="ORF">C24_LOCUS9461</name>
</gene>
<dbReference type="AlphaFoldDB" id="A0A178VTI7"/>
<dbReference type="OrthoDB" id="1928482at2759"/>
<feature type="region of interest" description="Disordered" evidence="1">
    <location>
        <begin position="31"/>
        <end position="61"/>
    </location>
</feature>
<feature type="region of interest" description="Disordered" evidence="1">
    <location>
        <begin position="74"/>
        <end position="95"/>
    </location>
</feature>
<reference evidence="7" key="1">
    <citation type="journal article" date="2016" name="Proc. Natl. Acad. Sci. U.S.A.">
        <title>Chromosome-level assembly of Arabidopsis thaliana Ler reveals the extent of translocation and inversion polymorphisms.</title>
        <authorList>
            <person name="Zapata L."/>
            <person name="Ding J."/>
            <person name="Willing E.M."/>
            <person name="Hartwig B."/>
            <person name="Bezdan D."/>
            <person name="Jiao W.B."/>
            <person name="Patel V."/>
            <person name="Velikkakam James G."/>
            <person name="Koornneef M."/>
            <person name="Ossowski S."/>
            <person name="Schneeberger K."/>
        </authorList>
    </citation>
    <scope>NUCLEOTIDE SEQUENCE [LARGE SCALE GENOMIC DNA]</scope>
    <source>
        <strain evidence="7">cv. Landsberg erecta</strain>
    </source>
</reference>
<accession>A0A178VTI7</accession>
<dbReference type="EMBL" id="CACRSJ010000105">
    <property type="protein sequence ID" value="VYS54156.1"/>
    <property type="molecule type" value="Genomic_DNA"/>
</dbReference>
<protein>
    <submittedName>
        <fullName evidence="4">(thale cress) hypothetical protein</fullName>
    </submittedName>
</protein>
<dbReference type="Araport" id="AT2G31930"/>
<evidence type="ECO:0000256" key="1">
    <source>
        <dbReference type="SAM" id="MobiDB-lite"/>
    </source>
</evidence>
<evidence type="ECO:0000313" key="7">
    <source>
        <dbReference type="Proteomes" id="UP000078284"/>
    </source>
</evidence>
<evidence type="ECO:0000313" key="2">
    <source>
        <dbReference type="Araport" id="AT2G31930"/>
    </source>
</evidence>
<dbReference type="Proteomes" id="UP000078284">
    <property type="component" value="Chromosome 2"/>
</dbReference>
<reference evidence="4 10" key="4">
    <citation type="submission" date="2020-09" db="EMBL/GenBank/DDBJ databases">
        <authorList>
            <person name="Ashkenazy H."/>
        </authorList>
    </citation>
    <scope>NUCLEOTIDE SEQUENCE [LARGE SCALE GENOMIC DNA]</scope>
    <source>
        <strain evidence="10">cv. Cdm-0</strain>
    </source>
</reference>
<evidence type="ECO:0000313" key="9">
    <source>
        <dbReference type="Proteomes" id="UP000434276"/>
    </source>
</evidence>
<dbReference type="OMA" id="THHHDIS"/>
<dbReference type="EMBL" id="LUHQ01000002">
    <property type="protein sequence ID" value="OAP09699.1"/>
    <property type="molecule type" value="Genomic_DNA"/>
</dbReference>
<evidence type="ECO:0000313" key="8">
    <source>
        <dbReference type="Proteomes" id="UP000426265"/>
    </source>
</evidence>
<organism evidence="5 7">
    <name type="scientific">Arabidopsis thaliana</name>
    <name type="common">Mouse-ear cress</name>
    <dbReference type="NCBI Taxonomy" id="3702"/>
    <lineage>
        <taxon>Eukaryota</taxon>
        <taxon>Viridiplantae</taxon>
        <taxon>Streptophyta</taxon>
        <taxon>Embryophyta</taxon>
        <taxon>Tracheophyta</taxon>
        <taxon>Spermatophyta</taxon>
        <taxon>Magnoliopsida</taxon>
        <taxon>eudicotyledons</taxon>
        <taxon>Gunneridae</taxon>
        <taxon>Pentapetalae</taxon>
        <taxon>rosids</taxon>
        <taxon>malvids</taxon>
        <taxon>Brassicales</taxon>
        <taxon>Brassicaceae</taxon>
        <taxon>Camelineae</taxon>
        <taxon>Arabidopsis</taxon>
    </lineage>
</organism>
<dbReference type="EMBL" id="LR881467">
    <property type="protein sequence ID" value="CAD5320093.1"/>
    <property type="molecule type" value="Genomic_DNA"/>
</dbReference>
<reference evidence="5" key="2">
    <citation type="submission" date="2016-03" db="EMBL/GenBank/DDBJ databases">
        <title>Full-length assembly of Arabidopsis thaliana Ler reveals the complement of translocations and inversions.</title>
        <authorList>
            <person name="Zapata L."/>
            <person name="Schneeberger K."/>
            <person name="Ossowski S."/>
        </authorList>
    </citation>
    <scope>NUCLEOTIDE SEQUENCE [LARGE SCALE GENOMIC DNA]</scope>
    <source>
        <tissue evidence="5">Leaf</tissue>
    </source>
</reference>
<dbReference type="GeneID" id="817751"/>
<dbReference type="ExpressionAtlas" id="A0A178VTI7">
    <property type="expression patterns" value="baseline and differential"/>
</dbReference>
<dbReference type="RefSeq" id="NP_180752.2">
    <property type="nucleotide sequence ID" value="NM_128751.3"/>
</dbReference>
<evidence type="ECO:0000313" key="5">
    <source>
        <dbReference type="EMBL" id="OAP09699.1"/>
    </source>
</evidence>
<evidence type="ECO:0000313" key="10">
    <source>
        <dbReference type="Proteomes" id="UP000516314"/>
    </source>
</evidence>
<dbReference type="Proteomes" id="UP000516314">
    <property type="component" value="Chromosome 2"/>
</dbReference>
<feature type="region of interest" description="Disordered" evidence="1">
    <location>
        <begin position="1"/>
        <end position="20"/>
    </location>
</feature>
<feature type="compositionally biased region" description="Basic and acidic residues" evidence="1">
    <location>
        <begin position="45"/>
        <end position="61"/>
    </location>
</feature>
<dbReference type="iPTMnet" id="A0A178VTI7"/>
<feature type="compositionally biased region" description="Basic and acidic residues" evidence="1">
    <location>
        <begin position="85"/>
        <end position="94"/>
    </location>
</feature>
<evidence type="ECO:0000313" key="4">
    <source>
        <dbReference type="EMBL" id="CAD5320093.1"/>
    </source>
</evidence>
<name>A0A178VTI7_ARATH</name>
<sequence length="143" mass="16466">MGSEVVNPTKPRFDLSMSKRTRKPWSSLINDMHHHAICTQSSQPKPDKEQEQIEDKEIDRKSLNNLMRCDEKLNGEADVNNKSSLDQHFEDGEGIKPTMQLVVKKEKQGGLKFKGMVGRYVKVWSGLIKAKRDHKSPVFRFKT</sequence>
<reference evidence="3 9" key="3">
    <citation type="submission" date="2019-12" db="EMBL/GenBank/DDBJ databases">
        <authorList>
            <person name="Jiao W.-B."/>
            <person name="Schneeberger K."/>
        </authorList>
    </citation>
    <scope>NUCLEOTIDE SEQUENCE [LARGE SCALE GENOMIC DNA]</scope>
    <source>
        <strain evidence="8">cv. An-1</strain>
        <strain evidence="9">cv. C24</strain>
    </source>
</reference>